<dbReference type="EMBL" id="SMYO01000005">
    <property type="protein sequence ID" value="TDK61801.1"/>
    <property type="molecule type" value="Genomic_DNA"/>
</dbReference>
<comment type="caution">
    <text evidence="2">The sequence shown here is derived from an EMBL/GenBank/DDBJ whole genome shotgun (WGS) entry which is preliminary data.</text>
</comment>
<feature type="signal peptide" evidence="1">
    <location>
        <begin position="1"/>
        <end position="25"/>
    </location>
</feature>
<dbReference type="Proteomes" id="UP000295132">
    <property type="component" value="Unassembled WGS sequence"/>
</dbReference>
<gene>
    <name evidence="2" type="ORF">E2K98_13015</name>
</gene>
<evidence type="ECO:0008006" key="4">
    <source>
        <dbReference type="Google" id="ProtNLM"/>
    </source>
</evidence>
<evidence type="ECO:0000256" key="1">
    <source>
        <dbReference type="SAM" id="SignalP"/>
    </source>
</evidence>
<reference evidence="2 3" key="1">
    <citation type="submission" date="2019-03" db="EMBL/GenBank/DDBJ databases">
        <title>Bacillus niacini sp. nov. a Nicotinate-Metabolizing Mesophile Isolated from Soil.</title>
        <authorList>
            <person name="Zhang G."/>
        </authorList>
    </citation>
    <scope>NUCLEOTIDE SEQUENCE [LARGE SCALE GENOMIC DNA]</scope>
    <source>
        <strain evidence="2 3">WN066</strain>
    </source>
</reference>
<dbReference type="PROSITE" id="PS51257">
    <property type="entry name" value="PROKAR_LIPOPROTEIN"/>
    <property type="match status" value="1"/>
</dbReference>
<organism evidence="2 3">
    <name type="scientific">Bacillus salipaludis</name>
    <dbReference type="NCBI Taxonomy" id="2547811"/>
    <lineage>
        <taxon>Bacteria</taxon>
        <taxon>Bacillati</taxon>
        <taxon>Bacillota</taxon>
        <taxon>Bacilli</taxon>
        <taxon>Bacillales</taxon>
        <taxon>Bacillaceae</taxon>
        <taxon>Bacillus</taxon>
    </lineage>
</organism>
<sequence length="189" mass="20649">MKRFIKLLGLISVIALFTACSSKQSLELVNSKVDIVKDKRIVGSIGITEGDKKGQELVPTALYYEFKIKNIGNQKIGGIGGKGLQVKIEPDDKLVAISKETVGFNIFKPSSYDGTGVGYGTSFDGEIQPNKNGDFILTFELGVSEENPQVPLRVPSKEKLEKLKNNALDASLIVTLDGKEITRFDLNKK</sequence>
<keyword evidence="1" id="KW-0732">Signal</keyword>
<feature type="chain" id="PRO_5020388146" description="Lipoprotein" evidence="1">
    <location>
        <begin position="26"/>
        <end position="189"/>
    </location>
</feature>
<dbReference type="AlphaFoldDB" id="A0A4R5VUV8"/>
<proteinExistence type="predicted"/>
<name>A0A4R5VUV8_9BACI</name>
<accession>A0A4R5VUV8</accession>
<evidence type="ECO:0000313" key="3">
    <source>
        <dbReference type="Proteomes" id="UP000295132"/>
    </source>
</evidence>
<dbReference type="RefSeq" id="WP_133334677.1">
    <property type="nucleotide sequence ID" value="NZ_SMYO01000005.1"/>
</dbReference>
<protein>
    <recommendedName>
        <fullName evidence="4">Lipoprotein</fullName>
    </recommendedName>
</protein>
<evidence type="ECO:0000313" key="2">
    <source>
        <dbReference type="EMBL" id="TDK61801.1"/>
    </source>
</evidence>